<accession>A0A1C6TZC6</accession>
<dbReference type="SUPFAM" id="SSF103473">
    <property type="entry name" value="MFS general substrate transporter"/>
    <property type="match status" value="1"/>
</dbReference>
<dbReference type="InterPro" id="IPR053160">
    <property type="entry name" value="MFS_DHA3_Transporter"/>
</dbReference>
<dbReference type="AlphaFoldDB" id="A0A1C6TZC6"/>
<feature type="transmembrane region" description="Helical" evidence="6">
    <location>
        <begin position="80"/>
        <end position="105"/>
    </location>
</feature>
<sequence length="467" mass="47117">MSALSVRQVRRRFLVLHGLRWLPTGLMVPVMILLMQERGLTLSQIGLVSVAQGLVVLALELPTGGFADALGRRPVLIAAWLVNLVSLALFAVADSFALFFLIWALQGVFRALDSGPLESWYVDATLAADPEADYEPGLGYAGTVIGVTISAGALLGGGLVALGPIGPVSALTLPVLVAFVSQAAALVALLVLLVEARPAKGAGALRASVAEAPRMVGQAVGLLRRSRVLLALVCVELFWGFGMVTFESLLPVRLAEVVGDPDRAAALLGPASSAAWLAGAAGAALTPLLLRRLGAAPSAALLRILQGATVVGMGLLAGPTGVLVAYLACYAVHGASNPLHTGLLHRQVDGPYRTSVISLNSMMGQPGFAVGAVVLTALADAVSVSAAMLLGAVVLAVAAPLYLPAWRAGRGTPDGPDLVSASEAGPVAGPLPGPEAAGPLPAPETSGTGPVEPAGGRSAVDAPAQGG</sequence>
<dbReference type="Gene3D" id="1.20.1250.20">
    <property type="entry name" value="MFS general substrate transporter like domains"/>
    <property type="match status" value="1"/>
</dbReference>
<comment type="subcellular location">
    <subcellularLocation>
        <location evidence="1">Membrane</location>
        <topology evidence="1">Multi-pass membrane protein</topology>
    </subcellularLocation>
</comment>
<evidence type="ECO:0000313" key="7">
    <source>
        <dbReference type="EMBL" id="SCL47136.1"/>
    </source>
</evidence>
<feature type="transmembrane region" description="Helical" evidence="6">
    <location>
        <begin position="266"/>
        <end position="290"/>
    </location>
</feature>
<keyword evidence="4 6" id="KW-0472">Membrane</keyword>
<feature type="transmembrane region" description="Helical" evidence="6">
    <location>
        <begin position="310"/>
        <end position="333"/>
    </location>
</feature>
<feature type="region of interest" description="Disordered" evidence="5">
    <location>
        <begin position="414"/>
        <end position="467"/>
    </location>
</feature>
<evidence type="ECO:0000256" key="1">
    <source>
        <dbReference type="ARBA" id="ARBA00004141"/>
    </source>
</evidence>
<dbReference type="Pfam" id="PF07690">
    <property type="entry name" value="MFS_1"/>
    <property type="match status" value="1"/>
</dbReference>
<dbReference type="CDD" id="cd06174">
    <property type="entry name" value="MFS"/>
    <property type="match status" value="1"/>
</dbReference>
<dbReference type="Proteomes" id="UP000199001">
    <property type="component" value="Unassembled WGS sequence"/>
</dbReference>
<protein>
    <submittedName>
        <fullName evidence="7">Predicted arabinose efflux permease, MFS family</fullName>
    </submittedName>
</protein>
<feature type="transmembrane region" description="Helical" evidence="6">
    <location>
        <begin position="171"/>
        <end position="194"/>
    </location>
</feature>
<dbReference type="EMBL" id="FMHZ01000002">
    <property type="protein sequence ID" value="SCL47136.1"/>
    <property type="molecule type" value="Genomic_DNA"/>
</dbReference>
<dbReference type="InterPro" id="IPR005829">
    <property type="entry name" value="Sugar_transporter_CS"/>
</dbReference>
<dbReference type="STRING" id="47855.GA0070606_1100"/>
<dbReference type="GO" id="GO:0016020">
    <property type="term" value="C:membrane"/>
    <property type="evidence" value="ECO:0007669"/>
    <property type="project" value="UniProtKB-SubCell"/>
</dbReference>
<organism evidence="7 8">
    <name type="scientific">Micromonospora citrea</name>
    <dbReference type="NCBI Taxonomy" id="47855"/>
    <lineage>
        <taxon>Bacteria</taxon>
        <taxon>Bacillati</taxon>
        <taxon>Actinomycetota</taxon>
        <taxon>Actinomycetes</taxon>
        <taxon>Micromonosporales</taxon>
        <taxon>Micromonosporaceae</taxon>
        <taxon>Micromonospora</taxon>
    </lineage>
</organism>
<dbReference type="InterPro" id="IPR036259">
    <property type="entry name" value="MFS_trans_sf"/>
</dbReference>
<evidence type="ECO:0000256" key="3">
    <source>
        <dbReference type="ARBA" id="ARBA00022989"/>
    </source>
</evidence>
<feature type="transmembrane region" description="Helical" evidence="6">
    <location>
        <begin position="368"/>
        <end position="401"/>
    </location>
</feature>
<gene>
    <name evidence="7" type="ORF">GA0070606_1100</name>
</gene>
<evidence type="ECO:0000256" key="5">
    <source>
        <dbReference type="SAM" id="MobiDB-lite"/>
    </source>
</evidence>
<evidence type="ECO:0000313" key="8">
    <source>
        <dbReference type="Proteomes" id="UP000199001"/>
    </source>
</evidence>
<dbReference type="GO" id="GO:0022857">
    <property type="term" value="F:transmembrane transporter activity"/>
    <property type="evidence" value="ECO:0007669"/>
    <property type="project" value="InterPro"/>
</dbReference>
<dbReference type="PANTHER" id="PTHR23530:SF1">
    <property type="entry name" value="PERMEASE, MAJOR FACILITATOR SUPERFAMILY-RELATED"/>
    <property type="match status" value="1"/>
</dbReference>
<dbReference type="RefSeq" id="WP_091095630.1">
    <property type="nucleotide sequence ID" value="NZ_FMHZ01000002.1"/>
</dbReference>
<dbReference type="PROSITE" id="PS00216">
    <property type="entry name" value="SUGAR_TRANSPORT_1"/>
    <property type="match status" value="1"/>
</dbReference>
<keyword evidence="8" id="KW-1185">Reference proteome</keyword>
<evidence type="ECO:0000256" key="6">
    <source>
        <dbReference type="SAM" id="Phobius"/>
    </source>
</evidence>
<evidence type="ECO:0000256" key="2">
    <source>
        <dbReference type="ARBA" id="ARBA00022692"/>
    </source>
</evidence>
<evidence type="ECO:0000256" key="4">
    <source>
        <dbReference type="ARBA" id="ARBA00023136"/>
    </source>
</evidence>
<feature type="transmembrane region" description="Helical" evidence="6">
    <location>
        <begin position="228"/>
        <end position="246"/>
    </location>
</feature>
<feature type="transmembrane region" description="Helical" evidence="6">
    <location>
        <begin position="12"/>
        <end position="35"/>
    </location>
</feature>
<reference evidence="8" key="1">
    <citation type="submission" date="2016-06" db="EMBL/GenBank/DDBJ databases">
        <authorList>
            <person name="Varghese N."/>
            <person name="Submissions Spin"/>
        </authorList>
    </citation>
    <scope>NUCLEOTIDE SEQUENCE [LARGE SCALE GENOMIC DNA]</scope>
    <source>
        <strain evidence="8">DSM 43903</strain>
    </source>
</reference>
<keyword evidence="2 6" id="KW-0812">Transmembrane</keyword>
<name>A0A1C6TZC6_9ACTN</name>
<dbReference type="PANTHER" id="PTHR23530">
    <property type="entry name" value="TRANSPORT PROTEIN-RELATED"/>
    <property type="match status" value="1"/>
</dbReference>
<feature type="compositionally biased region" description="Low complexity" evidence="5">
    <location>
        <begin position="423"/>
        <end position="439"/>
    </location>
</feature>
<dbReference type="InterPro" id="IPR011701">
    <property type="entry name" value="MFS"/>
</dbReference>
<proteinExistence type="predicted"/>
<dbReference type="OrthoDB" id="3513479at2"/>
<keyword evidence="3 6" id="KW-1133">Transmembrane helix</keyword>
<feature type="transmembrane region" description="Helical" evidence="6">
    <location>
        <begin position="41"/>
        <end position="59"/>
    </location>
</feature>